<dbReference type="GO" id="GO:0008233">
    <property type="term" value="F:peptidase activity"/>
    <property type="evidence" value="ECO:0007669"/>
    <property type="project" value="InterPro"/>
</dbReference>
<proteinExistence type="predicted"/>
<dbReference type="CDD" id="cd14852">
    <property type="entry name" value="LD-carboxypeptidase"/>
    <property type="match status" value="1"/>
</dbReference>
<comment type="caution">
    <text evidence="2">The sequence shown here is derived from an EMBL/GenBank/DDBJ whole genome shotgun (WGS) entry which is preliminary data.</text>
</comment>
<dbReference type="SUPFAM" id="SSF55166">
    <property type="entry name" value="Hedgehog/DD-peptidase"/>
    <property type="match status" value="1"/>
</dbReference>
<accession>A0A644Z5A5</accession>
<feature type="domain" description="D-alanyl-D-alanine carboxypeptidase-like core" evidence="1">
    <location>
        <begin position="63"/>
        <end position="201"/>
    </location>
</feature>
<dbReference type="PANTHER" id="PTHR34385:SF1">
    <property type="entry name" value="PEPTIDOGLYCAN L-ALANYL-D-GLUTAMATE ENDOPEPTIDASE CWLK"/>
    <property type="match status" value="1"/>
</dbReference>
<dbReference type="Pfam" id="PF02557">
    <property type="entry name" value="VanY"/>
    <property type="match status" value="1"/>
</dbReference>
<dbReference type="Gene3D" id="3.30.1380.10">
    <property type="match status" value="1"/>
</dbReference>
<evidence type="ECO:0000259" key="1">
    <source>
        <dbReference type="Pfam" id="PF02557"/>
    </source>
</evidence>
<reference evidence="2" key="1">
    <citation type="submission" date="2019-08" db="EMBL/GenBank/DDBJ databases">
        <authorList>
            <person name="Kucharzyk K."/>
            <person name="Murdoch R.W."/>
            <person name="Higgins S."/>
            <person name="Loffler F."/>
        </authorList>
    </citation>
    <scope>NUCLEOTIDE SEQUENCE</scope>
</reference>
<name>A0A644Z5A5_9ZZZZ</name>
<dbReference type="InterPro" id="IPR003709">
    <property type="entry name" value="VanY-like_core_dom"/>
</dbReference>
<dbReference type="InterPro" id="IPR052179">
    <property type="entry name" value="DD-CPase-like"/>
</dbReference>
<sequence>MRKLLSLLLALALLMLPVSAFDTQDLNPNRVLINPACTLPAEYIPDDLIPLNALGINVSLAAISMNRQAADFLKCMVDDMAKEDIINYIVVSGYRQYSSQERLFTNKVSSYIEQGYSEADARAAAATSVAVPGTSEHQSGYAIDISNTAQGGTLSGNVAKSSVGAWMLENAQRYGFTLRYPEDKTEMTGIIYEPWHYRYIGFPHSLILYDMGLCLEEYVNYLRSGKAIEYTDDKGICYRIEYAASADAVPEIGDGESVAAAGDGGYIVTSVRHDKSRTMFRWM</sequence>
<dbReference type="InterPro" id="IPR058193">
    <property type="entry name" value="VanY/YodJ_core_dom"/>
</dbReference>
<dbReference type="InterPro" id="IPR009045">
    <property type="entry name" value="Zn_M74/Hedgehog-like"/>
</dbReference>
<evidence type="ECO:0000313" key="2">
    <source>
        <dbReference type="EMBL" id="MPM35181.1"/>
    </source>
</evidence>
<organism evidence="2">
    <name type="scientific">bioreactor metagenome</name>
    <dbReference type="NCBI Taxonomy" id="1076179"/>
    <lineage>
        <taxon>unclassified sequences</taxon>
        <taxon>metagenomes</taxon>
        <taxon>ecological metagenomes</taxon>
    </lineage>
</organism>
<gene>
    <name evidence="2" type="ORF">SDC9_81771</name>
</gene>
<dbReference type="AlphaFoldDB" id="A0A644Z5A5"/>
<dbReference type="EMBL" id="VSSQ01007203">
    <property type="protein sequence ID" value="MPM35181.1"/>
    <property type="molecule type" value="Genomic_DNA"/>
</dbReference>
<dbReference type="GO" id="GO:0006508">
    <property type="term" value="P:proteolysis"/>
    <property type="evidence" value="ECO:0007669"/>
    <property type="project" value="InterPro"/>
</dbReference>
<dbReference type="PANTHER" id="PTHR34385">
    <property type="entry name" value="D-ALANYL-D-ALANINE CARBOXYPEPTIDASE"/>
    <property type="match status" value="1"/>
</dbReference>
<protein>
    <recommendedName>
        <fullName evidence="1">D-alanyl-D-alanine carboxypeptidase-like core domain-containing protein</fullName>
    </recommendedName>
</protein>